<evidence type="ECO:0000256" key="4">
    <source>
        <dbReference type="ARBA" id="ARBA00023136"/>
    </source>
</evidence>
<feature type="region of interest" description="Disordered" evidence="8">
    <location>
        <begin position="142"/>
        <end position="242"/>
    </location>
</feature>
<keyword evidence="11" id="KW-1185">Reference proteome</keyword>
<comment type="subcellular location">
    <subcellularLocation>
        <location evidence="7">Cell outer membrane</location>
    </subcellularLocation>
    <subcellularLocation>
        <location evidence="1">Membrane</location>
    </subcellularLocation>
</comment>
<dbReference type="KEGG" id="enn:FRE64_02395"/>
<dbReference type="InterPro" id="IPR021731">
    <property type="entry name" value="AMIN_dom"/>
</dbReference>
<evidence type="ECO:0000256" key="1">
    <source>
        <dbReference type="ARBA" id="ARBA00004370"/>
    </source>
</evidence>
<dbReference type="InterPro" id="IPR050810">
    <property type="entry name" value="Bact_Secretion_Sys_Channel"/>
</dbReference>
<dbReference type="Pfam" id="PF11741">
    <property type="entry name" value="AMIN"/>
    <property type="match status" value="1"/>
</dbReference>
<dbReference type="InterPro" id="IPR005644">
    <property type="entry name" value="NolW-like"/>
</dbReference>
<protein>
    <submittedName>
        <fullName evidence="10">AMIN domain-containing protein</fullName>
    </submittedName>
</protein>
<feature type="compositionally biased region" description="Low complexity" evidence="8">
    <location>
        <begin position="217"/>
        <end position="228"/>
    </location>
</feature>
<dbReference type="GO" id="GO:0009306">
    <property type="term" value="P:protein secretion"/>
    <property type="evidence" value="ECO:0007669"/>
    <property type="project" value="InterPro"/>
</dbReference>
<feature type="compositionally biased region" description="Low complexity" evidence="8">
    <location>
        <begin position="167"/>
        <end position="193"/>
    </location>
</feature>
<dbReference type="InterPro" id="IPR038591">
    <property type="entry name" value="NolW-like_sf"/>
</dbReference>
<dbReference type="Gene3D" id="3.30.1370.130">
    <property type="match status" value="1"/>
</dbReference>
<keyword evidence="5" id="KW-0998">Cell outer membrane</keyword>
<dbReference type="Pfam" id="PF03958">
    <property type="entry name" value="Secretin_N"/>
    <property type="match status" value="1"/>
</dbReference>
<keyword evidence="4" id="KW-0472">Membrane</keyword>
<sequence>MMRSEETMINKLSSQWGIGLAVTAMLVMSPAIEIAKAQENVQLEETEQGFNLYLRTQGEANISTTQDGNVLIADLDNAEIDLEGETEVTHDNPFPGVESLTITQADTDRVQVTVTGTDETPEAILESVANGEVILGLSLPGQEPSQVAAEEPSQQEQPASPSPQQQPPQQEQPASPSPQQQPSEEAQVPSLPESDPPEEPGTDADVMFPDPDVEINQQPAQQGQQPSPELEPTRPRATAPPVGDMAVSTIDSSPDMVSLGVDDRVSRLVLREAPVREVLSLLARSADLNLVFADQAGDEAQQTISVDLENESVQEAFNSVLQLSNLQANRRGNTIFVGANLPRGARNLMTRSVRLNQVPASDAANFLASQGAAGAGDGENSNSGDLLQGLSVSVDERLNSITLVGEPRSIEIATDFLQQLDARRRQVAVNVKIIDVNLLETDDFSTSFSFGIGDSFFVSDAGAAAVGFGGTTPPTSGDVTETRGRPLPPVRSTPIPGDAEAQPFFDLQPDAPFSEPGRSGDVIDEGFIFEDAEGELFESGGTTRFPRSVRPNFGTPENPFQPGITEIDEGEIEFSVPELFQFPSRFLGLLEAEVTSGNAKILTDPTLVVQEGELAQVNLTEEVFGGTELVVREVGDDSFTVEEPVIRDAGLILDIDVQRIDDNGFITLNVDPTVSAISGTQNTPVGEIALLQERSLSSGQIRLRDGQTLILAGIIQDQDRTTVSKVPILGDLPIIGSLFRSTSRTQERQEVIVLLTPQVMDDSLEGGGGSMNYEPGPGAREMLDQQGYPTPQRR</sequence>
<dbReference type="PANTHER" id="PTHR30332:SF17">
    <property type="entry name" value="TYPE IV PILIATION SYSTEM PROTEIN DR_0774-RELATED"/>
    <property type="match status" value="1"/>
</dbReference>
<evidence type="ECO:0000256" key="6">
    <source>
        <dbReference type="RuleBase" id="RU004003"/>
    </source>
</evidence>
<comment type="similarity">
    <text evidence="6">Belongs to the bacterial secretin family.</text>
</comment>
<feature type="compositionally biased region" description="Low complexity" evidence="8">
    <location>
        <begin position="145"/>
        <end position="159"/>
    </location>
</feature>
<evidence type="ECO:0000313" key="10">
    <source>
        <dbReference type="EMBL" id="QDZ38888.1"/>
    </source>
</evidence>
<dbReference type="SMART" id="SM00965">
    <property type="entry name" value="STN"/>
    <property type="match status" value="1"/>
</dbReference>
<evidence type="ECO:0000256" key="3">
    <source>
        <dbReference type="ARBA" id="ARBA00022729"/>
    </source>
</evidence>
<dbReference type="Pfam" id="PF07660">
    <property type="entry name" value="STN"/>
    <property type="match status" value="1"/>
</dbReference>
<dbReference type="InterPro" id="IPR011662">
    <property type="entry name" value="Secretin/TonB_short_N"/>
</dbReference>
<gene>
    <name evidence="10" type="ORF">FRE64_02395</name>
</gene>
<organism evidence="10 11">
    <name type="scientific">Euhalothece natronophila Z-M001</name>
    <dbReference type="NCBI Taxonomy" id="522448"/>
    <lineage>
        <taxon>Bacteria</taxon>
        <taxon>Bacillati</taxon>
        <taxon>Cyanobacteriota</taxon>
        <taxon>Cyanophyceae</taxon>
        <taxon>Oscillatoriophycideae</taxon>
        <taxon>Chroococcales</taxon>
        <taxon>Halothecacae</taxon>
        <taxon>Halothece cluster</taxon>
        <taxon>Euhalothece</taxon>
    </lineage>
</organism>
<evidence type="ECO:0000256" key="2">
    <source>
        <dbReference type="ARBA" id="ARBA00022448"/>
    </source>
</evidence>
<feature type="domain" description="Secretin/TonB short N-terminal" evidence="9">
    <location>
        <begin position="288"/>
        <end position="340"/>
    </location>
</feature>
<dbReference type="GO" id="GO:0009279">
    <property type="term" value="C:cell outer membrane"/>
    <property type="evidence" value="ECO:0007669"/>
    <property type="project" value="UniProtKB-SubCell"/>
</dbReference>
<dbReference type="Pfam" id="PF00263">
    <property type="entry name" value="Secretin"/>
    <property type="match status" value="1"/>
</dbReference>
<dbReference type="InterPro" id="IPR004845">
    <property type="entry name" value="T2SS_GspD_CS"/>
</dbReference>
<dbReference type="Proteomes" id="UP000318453">
    <property type="component" value="Chromosome"/>
</dbReference>
<feature type="region of interest" description="Disordered" evidence="8">
    <location>
        <begin position="539"/>
        <end position="561"/>
    </location>
</feature>
<dbReference type="Gene3D" id="3.30.1370.120">
    <property type="match status" value="1"/>
</dbReference>
<evidence type="ECO:0000256" key="7">
    <source>
        <dbReference type="RuleBase" id="RU004004"/>
    </source>
</evidence>
<feature type="region of interest" description="Disordered" evidence="8">
    <location>
        <begin position="763"/>
        <end position="794"/>
    </location>
</feature>
<keyword evidence="2 7" id="KW-0813">Transport</keyword>
<dbReference type="PROSITE" id="PS00875">
    <property type="entry name" value="T2SP_D"/>
    <property type="match status" value="1"/>
</dbReference>
<dbReference type="OrthoDB" id="9779724at2"/>
<name>A0A5B8NIV6_9CHRO</name>
<evidence type="ECO:0000256" key="5">
    <source>
        <dbReference type="ARBA" id="ARBA00023237"/>
    </source>
</evidence>
<dbReference type="InterPro" id="IPR004846">
    <property type="entry name" value="T2SS/T3SS_dom"/>
</dbReference>
<proteinExistence type="inferred from homology"/>
<dbReference type="EMBL" id="CP042326">
    <property type="protein sequence ID" value="QDZ38888.1"/>
    <property type="molecule type" value="Genomic_DNA"/>
</dbReference>
<accession>A0A5B8NIV6</accession>
<dbReference type="AlphaFoldDB" id="A0A5B8NIV6"/>
<evidence type="ECO:0000256" key="8">
    <source>
        <dbReference type="SAM" id="MobiDB-lite"/>
    </source>
</evidence>
<evidence type="ECO:0000259" key="9">
    <source>
        <dbReference type="SMART" id="SM00965"/>
    </source>
</evidence>
<evidence type="ECO:0000313" key="11">
    <source>
        <dbReference type="Proteomes" id="UP000318453"/>
    </source>
</evidence>
<dbReference type="PANTHER" id="PTHR30332">
    <property type="entry name" value="PROBABLE GENERAL SECRETION PATHWAY PROTEIN D"/>
    <property type="match status" value="1"/>
</dbReference>
<dbReference type="GO" id="GO:0015627">
    <property type="term" value="C:type II protein secretion system complex"/>
    <property type="evidence" value="ECO:0007669"/>
    <property type="project" value="TreeGrafter"/>
</dbReference>
<reference evidence="10" key="1">
    <citation type="submission" date="2019-08" db="EMBL/GenBank/DDBJ databases">
        <title>Carotenoids and Carotenoid Binding Proteins in the Halophilic Cyanobacterium Euhalothece sp. ZM00.</title>
        <authorList>
            <person name="Cho S.M."/>
            <person name="Song J.Y."/>
            <person name="Park Y.-I."/>
        </authorList>
    </citation>
    <scope>NUCLEOTIDE SEQUENCE [LARGE SCALE GENOMIC DNA]</scope>
    <source>
        <strain evidence="10">Z-M001</strain>
    </source>
</reference>
<keyword evidence="3" id="KW-0732">Signal</keyword>